<comment type="caution">
    <text evidence="3">The sequence shown here is derived from an EMBL/GenBank/DDBJ whole genome shotgun (WGS) entry which is preliminary data.</text>
</comment>
<dbReference type="Pfam" id="PF13411">
    <property type="entry name" value="MerR_1"/>
    <property type="match status" value="1"/>
</dbReference>
<evidence type="ECO:0000313" key="3">
    <source>
        <dbReference type="EMBL" id="MBR7826490.1"/>
    </source>
</evidence>
<dbReference type="SMART" id="SM00422">
    <property type="entry name" value="HTH_MERR"/>
    <property type="match status" value="1"/>
</dbReference>
<name>A0A941E555_9ACTN</name>
<dbReference type="AlphaFoldDB" id="A0A941E555"/>
<dbReference type="PROSITE" id="PS50937">
    <property type="entry name" value="HTH_MERR_2"/>
    <property type="match status" value="1"/>
</dbReference>
<dbReference type="Gene3D" id="1.10.1660.10">
    <property type="match status" value="1"/>
</dbReference>
<dbReference type="GO" id="GO:0003700">
    <property type="term" value="F:DNA-binding transcription factor activity"/>
    <property type="evidence" value="ECO:0007669"/>
    <property type="project" value="InterPro"/>
</dbReference>
<evidence type="ECO:0000259" key="2">
    <source>
        <dbReference type="PROSITE" id="PS50937"/>
    </source>
</evidence>
<evidence type="ECO:0000313" key="4">
    <source>
        <dbReference type="Proteomes" id="UP000676325"/>
    </source>
</evidence>
<accession>A0A941E555</accession>
<gene>
    <name evidence="3" type="ORF">KDK95_09265</name>
</gene>
<dbReference type="PANTHER" id="PTHR30204">
    <property type="entry name" value="REDOX-CYCLING DRUG-SENSING TRANSCRIPTIONAL ACTIVATOR SOXR"/>
    <property type="match status" value="1"/>
</dbReference>
<dbReference type="InterPro" id="IPR047057">
    <property type="entry name" value="MerR_fam"/>
</dbReference>
<dbReference type="SUPFAM" id="SSF46955">
    <property type="entry name" value="Putative DNA-binding domain"/>
    <property type="match status" value="1"/>
</dbReference>
<organism evidence="3 4">
    <name type="scientific">Actinospica acidithermotolerans</name>
    <dbReference type="NCBI Taxonomy" id="2828514"/>
    <lineage>
        <taxon>Bacteria</taxon>
        <taxon>Bacillati</taxon>
        <taxon>Actinomycetota</taxon>
        <taxon>Actinomycetes</taxon>
        <taxon>Catenulisporales</taxon>
        <taxon>Actinospicaceae</taxon>
        <taxon>Actinospica</taxon>
    </lineage>
</organism>
<sequence>MRDRTVRRLLTIGQLSELTGVPVRTIRFYSDSLADGRALLEPALRSAAGYRLYDLEAAARLELIRTLRDLGVDLPTIARVLARELTVAEVARAQADALEATVKALRLRQAVLRAVAVRDTDWEELELMNRLAKMDAEGRRRILNEFVDRCYEGLDDEHGASEAFSSAMRNAFPDLPQDPTERQVEAWVDLVELVQDEDFIARSREMAAYGIAKRAKMSEAEWQRDQQAFAEICPLAVEACESGIAADSAQGAARAAHILEVWCAKLDRAPDEKWRRLIVDSLTMMNDPRVNRFWQLVGIVGGNPELVAQTAPMYASMQWLIKALSADAGSA</sequence>
<dbReference type="InterPro" id="IPR000551">
    <property type="entry name" value="MerR-type_HTH_dom"/>
</dbReference>
<dbReference type="RefSeq" id="WP_212517639.1">
    <property type="nucleotide sequence ID" value="NZ_JAGSOH010000018.1"/>
</dbReference>
<dbReference type="CDD" id="cd00592">
    <property type="entry name" value="HTH_MerR-like"/>
    <property type="match status" value="1"/>
</dbReference>
<dbReference type="EMBL" id="JAGSOH010000018">
    <property type="protein sequence ID" value="MBR7826490.1"/>
    <property type="molecule type" value="Genomic_DNA"/>
</dbReference>
<keyword evidence="1" id="KW-0238">DNA-binding</keyword>
<protein>
    <submittedName>
        <fullName evidence="3">MerR family transcriptional regulator</fullName>
    </submittedName>
</protein>
<dbReference type="InterPro" id="IPR009061">
    <property type="entry name" value="DNA-bd_dom_put_sf"/>
</dbReference>
<proteinExistence type="predicted"/>
<dbReference type="Proteomes" id="UP000676325">
    <property type="component" value="Unassembled WGS sequence"/>
</dbReference>
<feature type="domain" description="HTH merR-type" evidence="2">
    <location>
        <begin position="9"/>
        <end position="83"/>
    </location>
</feature>
<keyword evidence="4" id="KW-1185">Reference proteome</keyword>
<reference evidence="3" key="1">
    <citation type="submission" date="2021-04" db="EMBL/GenBank/DDBJ databases">
        <title>Genome based classification of Actinospica acidithermotolerans sp. nov., an actinobacterium isolated from an Indonesian hot spring.</title>
        <authorList>
            <person name="Kusuma A.B."/>
            <person name="Putra K.E."/>
            <person name="Nafisah S."/>
            <person name="Loh J."/>
            <person name="Nouioui I."/>
            <person name="Goodfellow M."/>
        </authorList>
    </citation>
    <scope>NUCLEOTIDE SEQUENCE</scope>
    <source>
        <strain evidence="3">MGRD01-02</strain>
    </source>
</reference>
<evidence type="ECO:0000256" key="1">
    <source>
        <dbReference type="ARBA" id="ARBA00023125"/>
    </source>
</evidence>
<dbReference type="GO" id="GO:0003677">
    <property type="term" value="F:DNA binding"/>
    <property type="evidence" value="ECO:0007669"/>
    <property type="project" value="UniProtKB-KW"/>
</dbReference>
<dbReference type="PANTHER" id="PTHR30204:SF93">
    <property type="entry name" value="HTH MERR-TYPE DOMAIN-CONTAINING PROTEIN"/>
    <property type="match status" value="1"/>
</dbReference>